<keyword evidence="4" id="KW-0808">Transferase</keyword>
<dbReference type="CDD" id="cd07984">
    <property type="entry name" value="LPLAT_LABLAT-like"/>
    <property type="match status" value="1"/>
</dbReference>
<evidence type="ECO:0000256" key="6">
    <source>
        <dbReference type="ARBA" id="ARBA00023315"/>
    </source>
</evidence>
<protein>
    <recommendedName>
        <fullName evidence="9">Lipid A biosynthesis acyltransferase</fullName>
    </recommendedName>
</protein>
<keyword evidence="6" id="KW-0012">Acyltransferase</keyword>
<gene>
    <name evidence="7" type="ORF">BGC07_07210</name>
</gene>
<keyword evidence="2" id="KW-1003">Cell membrane</keyword>
<evidence type="ECO:0000313" key="8">
    <source>
        <dbReference type="Proteomes" id="UP000094329"/>
    </source>
</evidence>
<dbReference type="PANTHER" id="PTHR30606:SF9">
    <property type="entry name" value="LIPID A BIOSYNTHESIS LAUROYLTRANSFERASE"/>
    <property type="match status" value="1"/>
</dbReference>
<dbReference type="InterPro" id="IPR004960">
    <property type="entry name" value="LipA_acyltrans"/>
</dbReference>
<evidence type="ECO:0000256" key="1">
    <source>
        <dbReference type="ARBA" id="ARBA00004533"/>
    </source>
</evidence>
<evidence type="ECO:0000256" key="2">
    <source>
        <dbReference type="ARBA" id="ARBA00022475"/>
    </source>
</evidence>
<evidence type="ECO:0000256" key="3">
    <source>
        <dbReference type="ARBA" id="ARBA00022519"/>
    </source>
</evidence>
<evidence type="ECO:0008006" key="9">
    <source>
        <dbReference type="Google" id="ProtNLM"/>
    </source>
</evidence>
<dbReference type="Pfam" id="PF03279">
    <property type="entry name" value="Lip_A_acyltrans"/>
    <property type="match status" value="1"/>
</dbReference>
<dbReference type="PANTHER" id="PTHR30606">
    <property type="entry name" value="LIPID A BIOSYNTHESIS LAUROYL ACYLTRANSFERASE"/>
    <property type="match status" value="1"/>
</dbReference>
<reference evidence="7 8" key="1">
    <citation type="submission" date="2016-08" db="EMBL/GenBank/DDBJ databases">
        <title>Draft genome sequence of Candidatus Piscirickettsia litoralis, from seawater.</title>
        <authorList>
            <person name="Wan X."/>
            <person name="Lee A.J."/>
            <person name="Hou S."/>
            <person name="Donachie S.P."/>
        </authorList>
    </citation>
    <scope>NUCLEOTIDE SEQUENCE [LARGE SCALE GENOMIC DNA]</scope>
    <source>
        <strain evidence="7 8">Y2</strain>
    </source>
</reference>
<organism evidence="7 8">
    <name type="scientific">Piscirickettsia litoralis</name>
    <dbReference type="NCBI Taxonomy" id="1891921"/>
    <lineage>
        <taxon>Bacteria</taxon>
        <taxon>Pseudomonadati</taxon>
        <taxon>Pseudomonadota</taxon>
        <taxon>Gammaproteobacteria</taxon>
        <taxon>Thiotrichales</taxon>
        <taxon>Piscirickettsiaceae</taxon>
        <taxon>Piscirickettsia</taxon>
    </lineage>
</organism>
<evidence type="ECO:0000256" key="4">
    <source>
        <dbReference type="ARBA" id="ARBA00022679"/>
    </source>
</evidence>
<comment type="caution">
    <text evidence="7">The sequence shown here is derived from an EMBL/GenBank/DDBJ whole genome shotgun (WGS) entry which is preliminary data.</text>
</comment>
<dbReference type="EMBL" id="MDTU01000001">
    <property type="protein sequence ID" value="ODN42749.1"/>
    <property type="molecule type" value="Genomic_DNA"/>
</dbReference>
<keyword evidence="3" id="KW-0997">Cell inner membrane</keyword>
<accession>A0ABX3A9E3</accession>
<keyword evidence="5" id="KW-0472">Membrane</keyword>
<evidence type="ECO:0000256" key="5">
    <source>
        <dbReference type="ARBA" id="ARBA00023136"/>
    </source>
</evidence>
<sequence>MTIIDRAFMLTAPKEHLNFSIHGLEHLKQQKTGYILLGSHLGSFEAMRSLAIYQAQTTEIKALMNVELSSHFNLLASELNPELADLIIPSDGLNGLLQAQSTLARGGCVGILGDRSYPKERVHPCSFLDASLQMPLTPYYLASLAQVPILTFFALYQGKNHYDIYIEPLIHHIPNDRKTRLTIMQAAATQFTTRLEKYAKKFPYNWFNFYNIWQKN</sequence>
<keyword evidence="8" id="KW-1185">Reference proteome</keyword>
<comment type="subcellular location">
    <subcellularLocation>
        <location evidence="1">Cell inner membrane</location>
    </subcellularLocation>
</comment>
<evidence type="ECO:0000313" key="7">
    <source>
        <dbReference type="EMBL" id="ODN42749.1"/>
    </source>
</evidence>
<proteinExistence type="predicted"/>
<name>A0ABX3A9E3_9GAMM</name>
<dbReference type="Proteomes" id="UP000094329">
    <property type="component" value="Unassembled WGS sequence"/>
</dbReference>